<dbReference type="KEGG" id="soy:115877359"/>
<feature type="chain" id="PRO_5027098277" evidence="1">
    <location>
        <begin position="20"/>
        <end position="108"/>
    </location>
</feature>
<dbReference type="InParanoid" id="A0A6J2XF26"/>
<name>A0A6J2XF26_SITOR</name>
<evidence type="ECO:0000313" key="3">
    <source>
        <dbReference type="RefSeq" id="XP_030749364.1"/>
    </source>
</evidence>
<dbReference type="RefSeq" id="XP_030749364.1">
    <property type="nucleotide sequence ID" value="XM_030893504.1"/>
</dbReference>
<proteinExistence type="predicted"/>
<keyword evidence="2" id="KW-1185">Reference proteome</keyword>
<dbReference type="AlphaFoldDB" id="A0A6J2XF26"/>
<reference evidence="3" key="1">
    <citation type="submission" date="2025-08" db="UniProtKB">
        <authorList>
            <consortium name="RefSeq"/>
        </authorList>
    </citation>
    <scope>IDENTIFICATION</scope>
    <source>
        <tissue evidence="3">Gonads</tissue>
    </source>
</reference>
<organism evidence="2 3">
    <name type="scientific">Sitophilus oryzae</name>
    <name type="common">Rice weevil</name>
    <name type="synonym">Curculio oryzae</name>
    <dbReference type="NCBI Taxonomy" id="7048"/>
    <lineage>
        <taxon>Eukaryota</taxon>
        <taxon>Metazoa</taxon>
        <taxon>Ecdysozoa</taxon>
        <taxon>Arthropoda</taxon>
        <taxon>Hexapoda</taxon>
        <taxon>Insecta</taxon>
        <taxon>Pterygota</taxon>
        <taxon>Neoptera</taxon>
        <taxon>Endopterygota</taxon>
        <taxon>Coleoptera</taxon>
        <taxon>Polyphaga</taxon>
        <taxon>Cucujiformia</taxon>
        <taxon>Curculionidae</taxon>
        <taxon>Dryophthorinae</taxon>
        <taxon>Sitophilus</taxon>
    </lineage>
</organism>
<keyword evidence="1" id="KW-0732">Signal</keyword>
<accession>A0A6J2XF26</accession>
<gene>
    <name evidence="3" type="primary">LOC115877359</name>
</gene>
<dbReference type="OrthoDB" id="6804353at2759"/>
<evidence type="ECO:0000256" key="1">
    <source>
        <dbReference type="SAM" id="SignalP"/>
    </source>
</evidence>
<sequence>MHILTVFWIFCAVFLMVASLPAPLSTKTEKDISTGISDNVITKDTRTCIPTPWGCVDINDPAVRPNKQQVMTKDSKTCIPTPWGCLNPNDPAVRPQLKKIESDNLINQ</sequence>
<dbReference type="Proteomes" id="UP000504635">
    <property type="component" value="Unplaced"/>
</dbReference>
<dbReference type="GeneID" id="115877359"/>
<protein>
    <submittedName>
        <fullName evidence="3">Uncharacterized protein LOC115877359</fullName>
    </submittedName>
</protein>
<evidence type="ECO:0000313" key="2">
    <source>
        <dbReference type="Proteomes" id="UP000504635"/>
    </source>
</evidence>
<feature type="signal peptide" evidence="1">
    <location>
        <begin position="1"/>
        <end position="19"/>
    </location>
</feature>